<keyword evidence="1" id="KW-0812">Transmembrane</keyword>
<dbReference type="Proteomes" id="UP000886858">
    <property type="component" value="Unassembled WGS sequence"/>
</dbReference>
<reference evidence="2" key="2">
    <citation type="submission" date="2021-04" db="EMBL/GenBank/DDBJ databases">
        <authorList>
            <person name="Gilroy R."/>
        </authorList>
    </citation>
    <scope>NUCLEOTIDE SEQUENCE</scope>
    <source>
        <strain evidence="2">CHK179-7159</strain>
    </source>
</reference>
<reference evidence="2" key="1">
    <citation type="journal article" date="2021" name="PeerJ">
        <title>Extensive microbial diversity within the chicken gut microbiome revealed by metagenomics and culture.</title>
        <authorList>
            <person name="Gilroy R."/>
            <person name="Ravi A."/>
            <person name="Getino M."/>
            <person name="Pursley I."/>
            <person name="Horton D.L."/>
            <person name="Alikhan N.F."/>
            <person name="Baker D."/>
            <person name="Gharbi K."/>
            <person name="Hall N."/>
            <person name="Watson M."/>
            <person name="Adriaenssens E.M."/>
            <person name="Foster-Nyarko E."/>
            <person name="Jarju S."/>
            <person name="Secka A."/>
            <person name="Antonio M."/>
            <person name="Oren A."/>
            <person name="Chaudhuri R.R."/>
            <person name="La Ragione R."/>
            <person name="Hildebrand F."/>
            <person name="Pallen M.J."/>
        </authorList>
    </citation>
    <scope>NUCLEOTIDE SEQUENCE</scope>
    <source>
        <strain evidence="2">CHK179-7159</strain>
    </source>
</reference>
<protein>
    <submittedName>
        <fullName evidence="2">Uncharacterized protein</fullName>
    </submittedName>
</protein>
<evidence type="ECO:0000313" key="2">
    <source>
        <dbReference type="EMBL" id="HJA94303.1"/>
    </source>
</evidence>
<feature type="transmembrane region" description="Helical" evidence="1">
    <location>
        <begin position="84"/>
        <end position="101"/>
    </location>
</feature>
<keyword evidence="1" id="KW-0472">Membrane</keyword>
<dbReference type="AlphaFoldDB" id="A0A9D2L130"/>
<name>A0A9D2L130_9FIRM</name>
<proteinExistence type="predicted"/>
<comment type="caution">
    <text evidence="2">The sequence shown here is derived from an EMBL/GenBank/DDBJ whole genome shotgun (WGS) entry which is preliminary data.</text>
</comment>
<organism evidence="2 3">
    <name type="scientific">Candidatus Eisenbergiella merdipullorum</name>
    <dbReference type="NCBI Taxonomy" id="2838553"/>
    <lineage>
        <taxon>Bacteria</taxon>
        <taxon>Bacillati</taxon>
        <taxon>Bacillota</taxon>
        <taxon>Clostridia</taxon>
        <taxon>Lachnospirales</taxon>
        <taxon>Lachnospiraceae</taxon>
        <taxon>Eisenbergiella</taxon>
    </lineage>
</organism>
<accession>A0A9D2L130</accession>
<evidence type="ECO:0000256" key="1">
    <source>
        <dbReference type="SAM" id="Phobius"/>
    </source>
</evidence>
<evidence type="ECO:0000313" key="3">
    <source>
        <dbReference type="Proteomes" id="UP000886858"/>
    </source>
</evidence>
<keyword evidence="1" id="KW-1133">Transmembrane helix</keyword>
<dbReference type="EMBL" id="DWYY01000168">
    <property type="protein sequence ID" value="HJA94303.1"/>
    <property type="molecule type" value="Genomic_DNA"/>
</dbReference>
<sequence>MQDAKTRRRLELMRLIREENHSNQRRIRAREEILYGKSDSYQNDDLYRKSAGFDHPGYDYPEYDHLLSAAEYGGGRERGSASSFGIRFLLAAILFGIYFYSKTQGVSVLGLEASQIEKMVEEQGGLLIDFVSQFLS</sequence>
<gene>
    <name evidence="2" type="ORF">H9717_14530</name>
</gene>